<evidence type="ECO:0000313" key="2">
    <source>
        <dbReference type="EMBL" id="CDM41786.1"/>
    </source>
</evidence>
<dbReference type="eggNOG" id="COG4694">
    <property type="taxonomic scope" value="Bacteria"/>
</dbReference>
<sequence length="152" mass="16619">MIESIRIVGVASYGQEVQALDGLTKFNFIYGANGCGKTTISRVIDNPTRYPSCHVGWKSGVPLQAMVYNRDFVARNFGPSAELKGIFTLGEKNVENVAKIAALKQESGSCSGRISSLRETLEGLDGLGGKRKELADLEAWFQETCWAQKKAR</sequence>
<dbReference type="KEGG" id="ppse:BN5_3230"/>
<gene>
    <name evidence="2" type="ORF">BN5_3230</name>
</gene>
<protein>
    <recommendedName>
        <fullName evidence="1">Protein CR006 P-loop domain-containing protein</fullName>
    </recommendedName>
</protein>
<dbReference type="AlphaFoldDB" id="W6R618"/>
<proteinExistence type="predicted"/>
<evidence type="ECO:0000313" key="3">
    <source>
        <dbReference type="Proteomes" id="UP000032841"/>
    </source>
</evidence>
<dbReference type="InterPro" id="IPR026866">
    <property type="entry name" value="CR006_AAA"/>
</dbReference>
<organism evidence="2 3">
    <name type="scientific">Ectopseudomonas oleovorans (strain CECT 5344)</name>
    <name type="common">Pseudomonas pseudoalcaligenes</name>
    <dbReference type="NCBI Taxonomy" id="1182590"/>
    <lineage>
        <taxon>Bacteria</taxon>
        <taxon>Pseudomonadati</taxon>
        <taxon>Pseudomonadota</taxon>
        <taxon>Gammaproteobacteria</taxon>
        <taxon>Pseudomonadales</taxon>
        <taxon>Pseudomonadaceae</taxon>
        <taxon>Ectopseudomonas</taxon>
    </lineage>
</organism>
<evidence type="ECO:0000259" key="1">
    <source>
        <dbReference type="Pfam" id="PF13166"/>
    </source>
</evidence>
<dbReference type="HOGENOM" id="CLU_020729_0_1_6"/>
<feature type="domain" description="Protein CR006 P-loop" evidence="1">
    <location>
        <begin position="10"/>
        <end position="149"/>
    </location>
</feature>
<dbReference type="EMBL" id="HG916826">
    <property type="protein sequence ID" value="CDM41786.1"/>
    <property type="molecule type" value="Genomic_DNA"/>
</dbReference>
<dbReference type="Proteomes" id="UP000032841">
    <property type="component" value="Chromosome"/>
</dbReference>
<dbReference type="InterPro" id="IPR027417">
    <property type="entry name" value="P-loop_NTPase"/>
</dbReference>
<name>W6R618_ECTO5</name>
<reference evidence="2 3" key="1">
    <citation type="submission" date="2013-11" db="EMBL/GenBank/DDBJ databases">
        <title>Complete genome sequence of the cyanide-degrading bacterium Pseudomonas pseudoalcaligenes CECT 5344.</title>
        <authorList>
            <person name="Wibberg D."/>
            <person name="Puehler A."/>
            <person name="Schlueter A."/>
        </authorList>
    </citation>
    <scope>NUCLEOTIDE SEQUENCE [LARGE SCALE GENOMIC DNA]</scope>
    <source>
        <strain evidence="3">CECT 5344</strain>
    </source>
</reference>
<dbReference type="SUPFAM" id="SSF52540">
    <property type="entry name" value="P-loop containing nucleoside triphosphate hydrolases"/>
    <property type="match status" value="1"/>
</dbReference>
<accession>W6R618</accession>
<dbReference type="Gene3D" id="3.40.50.300">
    <property type="entry name" value="P-loop containing nucleotide triphosphate hydrolases"/>
    <property type="match status" value="1"/>
</dbReference>
<dbReference type="Pfam" id="PF13166">
    <property type="entry name" value="AAA_13"/>
    <property type="match status" value="1"/>
</dbReference>